<dbReference type="AlphaFoldDB" id="A0A0D2NR96"/>
<dbReference type="InterPro" id="IPR032675">
    <property type="entry name" value="LRR_dom_sf"/>
</dbReference>
<comment type="subcellular location">
    <subcellularLocation>
        <location evidence="1">Cytoplasm</location>
        <location evidence="1">Cytoskeleton</location>
        <location evidence="1">Cilium axoneme</location>
    </subcellularLocation>
</comment>
<dbReference type="Gene3D" id="3.80.10.10">
    <property type="entry name" value="Ribonuclease Inhibitor"/>
    <property type="match status" value="2"/>
</dbReference>
<dbReference type="GeneID" id="25728328"/>
<proteinExistence type="predicted"/>
<evidence type="ECO:0000313" key="3">
    <source>
        <dbReference type="Proteomes" id="UP000054498"/>
    </source>
</evidence>
<dbReference type="SUPFAM" id="SSF52047">
    <property type="entry name" value="RNI-like"/>
    <property type="match status" value="1"/>
</dbReference>
<dbReference type="KEGG" id="mng:MNEG_1110"/>
<dbReference type="EMBL" id="KK100324">
    <property type="protein sequence ID" value="KIZ06841.1"/>
    <property type="molecule type" value="Genomic_DNA"/>
</dbReference>
<dbReference type="STRING" id="145388.A0A0D2NR96"/>
<dbReference type="RefSeq" id="XP_013905860.1">
    <property type="nucleotide sequence ID" value="XM_014050406.1"/>
</dbReference>
<gene>
    <name evidence="2" type="ORF">MNEG_1110</name>
</gene>
<reference evidence="2 3" key="1">
    <citation type="journal article" date="2013" name="BMC Genomics">
        <title>Reconstruction of the lipid metabolism for the microalga Monoraphidium neglectum from its genome sequence reveals characteristics suitable for biofuel production.</title>
        <authorList>
            <person name="Bogen C."/>
            <person name="Al-Dilaimi A."/>
            <person name="Albersmeier A."/>
            <person name="Wichmann J."/>
            <person name="Grundmann M."/>
            <person name="Rupp O."/>
            <person name="Lauersen K.J."/>
            <person name="Blifernez-Klassen O."/>
            <person name="Kalinowski J."/>
            <person name="Goesmann A."/>
            <person name="Mussgnug J.H."/>
            <person name="Kruse O."/>
        </authorList>
    </citation>
    <scope>NUCLEOTIDE SEQUENCE [LARGE SCALE GENOMIC DNA]</scope>
    <source>
        <strain evidence="2 3">SAG 48.87</strain>
    </source>
</reference>
<dbReference type="GO" id="GO:0005930">
    <property type="term" value="C:axoneme"/>
    <property type="evidence" value="ECO:0007669"/>
    <property type="project" value="UniProtKB-SubCell"/>
</dbReference>
<organism evidence="2 3">
    <name type="scientific">Monoraphidium neglectum</name>
    <dbReference type="NCBI Taxonomy" id="145388"/>
    <lineage>
        <taxon>Eukaryota</taxon>
        <taxon>Viridiplantae</taxon>
        <taxon>Chlorophyta</taxon>
        <taxon>core chlorophytes</taxon>
        <taxon>Chlorophyceae</taxon>
        <taxon>CS clade</taxon>
        <taxon>Sphaeropleales</taxon>
        <taxon>Selenastraceae</taxon>
        <taxon>Monoraphidium</taxon>
    </lineage>
</organism>
<accession>A0A0D2NR96</accession>
<dbReference type="Proteomes" id="UP000054498">
    <property type="component" value="Unassembled WGS sequence"/>
</dbReference>
<evidence type="ECO:0000256" key="1">
    <source>
        <dbReference type="ARBA" id="ARBA00004430"/>
    </source>
</evidence>
<evidence type="ECO:0008006" key="4">
    <source>
        <dbReference type="Google" id="ProtNLM"/>
    </source>
</evidence>
<protein>
    <recommendedName>
        <fullName evidence="4">F-box domain-containing protein</fullName>
    </recommendedName>
</protein>
<name>A0A0D2NR96_9CHLO</name>
<sequence length="500" mass="53428">MSLPTEVLTLIVAHTDANTRHALRAASRGLRNAVDANCKALTLPRTRTCSPAAVLLALQSAAACCNRWGGVRALTLKDLGAECMRPALALLNGAARHCPELSTITLARLDCKLSLALTSCLSSCRLASLTSLALTASNHGESLPLTPVGELSSLTALTVIGRADVASAAWLPPGLRRLRLGALDLEHPGIGGTSWLDAIGACRGLEVLELSWLDGLDLGPEPDHPDDEFDFTKFYSSIGQLTNLRELIGVFYREANGLAEIYSIDGFEAHLLLPKLTALQRLALYTGFEDQMDPAIKGPLSSLAAQCATLEELAFGALPAADDADAALVPCFPRLDGLHITFSQHKSYPPSLRSTFPAVSRLIVGCNASYYGAVVDFDAVASLPCCTSLSIMEAPDMPELSGISDFYGRIDALSRCSTLRHVRLSSLFKAPLEECLELAIAPQIRVLEMHGCTFDDEVSPNALATSLRVVARRREGFSVVVEPRPLSPLPCLLPHDILDG</sequence>
<keyword evidence="3" id="KW-1185">Reference proteome</keyword>
<evidence type="ECO:0000313" key="2">
    <source>
        <dbReference type="EMBL" id="KIZ06841.1"/>
    </source>
</evidence>